<accession>A0A653KRN2</accession>
<dbReference type="AlphaFoldDB" id="A0A653KRN2"/>
<dbReference type="EMBL" id="CABWLC010000004">
    <property type="protein sequence ID" value="VXA81478.1"/>
    <property type="molecule type" value="Genomic_DNA"/>
</dbReference>
<organism evidence="1 2">
    <name type="scientific">Aeromonas veronii</name>
    <dbReference type="NCBI Taxonomy" id="654"/>
    <lineage>
        <taxon>Bacteria</taxon>
        <taxon>Pseudomonadati</taxon>
        <taxon>Pseudomonadota</taxon>
        <taxon>Gammaproteobacteria</taxon>
        <taxon>Aeromonadales</taxon>
        <taxon>Aeromonadaceae</taxon>
        <taxon>Aeromonas</taxon>
    </lineage>
</organism>
<dbReference type="Proteomes" id="UP000439123">
    <property type="component" value="Unassembled WGS sequence"/>
</dbReference>
<proteinExistence type="predicted"/>
<name>A0A653KRN2_AERVE</name>
<gene>
    <name evidence="1" type="ORF">AERO8C_120050</name>
</gene>
<evidence type="ECO:0000313" key="1">
    <source>
        <dbReference type="EMBL" id="VXA81478.1"/>
    </source>
</evidence>
<protein>
    <submittedName>
        <fullName evidence="1">Uncharacterized protein</fullName>
    </submittedName>
</protein>
<sequence length="20" mass="2574">MYQLILYWYKSSLYERQAFA</sequence>
<evidence type="ECO:0000313" key="2">
    <source>
        <dbReference type="Proteomes" id="UP000439123"/>
    </source>
</evidence>
<reference evidence="1 2" key="1">
    <citation type="submission" date="2019-10" db="EMBL/GenBank/DDBJ databases">
        <authorList>
            <person name="Karimi E."/>
        </authorList>
    </citation>
    <scope>NUCLEOTIDE SEQUENCE [LARGE SCALE GENOMIC DNA]</scope>
    <source>
        <strain evidence="1">Aeromonas sp. 8C</strain>
    </source>
</reference>